<keyword evidence="3 9" id="KW-0812">Transmembrane</keyword>
<organism evidence="11 12">
    <name type="scientific">Kineosporia babensis</name>
    <dbReference type="NCBI Taxonomy" id="499548"/>
    <lineage>
        <taxon>Bacteria</taxon>
        <taxon>Bacillati</taxon>
        <taxon>Actinomycetota</taxon>
        <taxon>Actinomycetes</taxon>
        <taxon>Kineosporiales</taxon>
        <taxon>Kineosporiaceae</taxon>
        <taxon>Kineosporia</taxon>
    </lineage>
</organism>
<evidence type="ECO:0000256" key="3">
    <source>
        <dbReference type="ARBA" id="ARBA00022692"/>
    </source>
</evidence>
<proteinExistence type="predicted"/>
<protein>
    <recommendedName>
        <fullName evidence="10">Pycsar effector protein domain-containing protein</fullName>
    </recommendedName>
</protein>
<comment type="subcellular location">
    <subcellularLocation>
        <location evidence="1">Cell membrane</location>
    </subcellularLocation>
</comment>
<evidence type="ECO:0000313" key="11">
    <source>
        <dbReference type="EMBL" id="MCD5313268.1"/>
    </source>
</evidence>
<evidence type="ECO:0000259" key="10">
    <source>
        <dbReference type="Pfam" id="PF18967"/>
    </source>
</evidence>
<evidence type="ECO:0000256" key="2">
    <source>
        <dbReference type="ARBA" id="ARBA00022475"/>
    </source>
</evidence>
<reference evidence="11" key="1">
    <citation type="submission" date="2021-11" db="EMBL/GenBank/DDBJ databases">
        <title>Streptomyces corallinus and Kineosporia corallina sp. nov., two new coral-derived marine actinobacteria.</title>
        <authorList>
            <person name="Buangrab K."/>
            <person name="Sutthacheep M."/>
            <person name="Yeemin T."/>
            <person name="Harunari E."/>
            <person name="Igarashi Y."/>
            <person name="Sripreechasak P."/>
            <person name="Kanchanasin P."/>
            <person name="Tanasupawat S."/>
            <person name="Phongsopitanun W."/>
        </authorList>
    </citation>
    <scope>NUCLEOTIDE SEQUENCE</scope>
    <source>
        <strain evidence="11">JCM 31032</strain>
    </source>
</reference>
<feature type="transmembrane region" description="Helical" evidence="9">
    <location>
        <begin position="104"/>
        <end position="123"/>
    </location>
</feature>
<evidence type="ECO:0000256" key="5">
    <source>
        <dbReference type="ARBA" id="ARBA00022989"/>
    </source>
</evidence>
<keyword evidence="4" id="KW-0547">Nucleotide-binding</keyword>
<dbReference type="Pfam" id="PF18967">
    <property type="entry name" value="PycTM"/>
    <property type="match status" value="1"/>
</dbReference>
<gene>
    <name evidence="11" type="ORF">LR394_20380</name>
</gene>
<feature type="transmembrane region" description="Helical" evidence="9">
    <location>
        <begin position="70"/>
        <end position="92"/>
    </location>
</feature>
<comment type="caution">
    <text evidence="11">The sequence shown here is derived from an EMBL/GenBank/DDBJ whole genome shotgun (WGS) entry which is preliminary data.</text>
</comment>
<feature type="domain" description="Pycsar effector protein" evidence="10">
    <location>
        <begin position="55"/>
        <end position="200"/>
    </location>
</feature>
<keyword evidence="5 9" id="KW-1133">Transmembrane helix</keyword>
<feature type="region of interest" description="Disordered" evidence="8">
    <location>
        <begin position="17"/>
        <end position="49"/>
    </location>
</feature>
<evidence type="ECO:0000256" key="9">
    <source>
        <dbReference type="SAM" id="Phobius"/>
    </source>
</evidence>
<dbReference type="Proteomes" id="UP001138997">
    <property type="component" value="Unassembled WGS sequence"/>
</dbReference>
<evidence type="ECO:0000313" key="12">
    <source>
        <dbReference type="Proteomes" id="UP001138997"/>
    </source>
</evidence>
<evidence type="ECO:0000256" key="6">
    <source>
        <dbReference type="ARBA" id="ARBA00023118"/>
    </source>
</evidence>
<dbReference type="AlphaFoldDB" id="A0A9X1NFN8"/>
<accession>A0A9X1NFN8</accession>
<keyword evidence="2" id="KW-1003">Cell membrane</keyword>
<dbReference type="EMBL" id="JAJOMB010000011">
    <property type="protein sequence ID" value="MCD5313268.1"/>
    <property type="molecule type" value="Genomic_DNA"/>
</dbReference>
<evidence type="ECO:0000256" key="1">
    <source>
        <dbReference type="ARBA" id="ARBA00004236"/>
    </source>
</evidence>
<keyword evidence="7 9" id="KW-0472">Membrane</keyword>
<evidence type="ECO:0000256" key="7">
    <source>
        <dbReference type="ARBA" id="ARBA00023136"/>
    </source>
</evidence>
<keyword evidence="12" id="KW-1185">Reference proteome</keyword>
<evidence type="ECO:0000256" key="4">
    <source>
        <dbReference type="ARBA" id="ARBA00022741"/>
    </source>
</evidence>
<keyword evidence="6" id="KW-0051">Antiviral defense</keyword>
<evidence type="ECO:0000256" key="8">
    <source>
        <dbReference type="SAM" id="MobiDB-lite"/>
    </source>
</evidence>
<dbReference type="InterPro" id="IPR043760">
    <property type="entry name" value="PycTM_dom"/>
</dbReference>
<dbReference type="RefSeq" id="WP_231444306.1">
    <property type="nucleotide sequence ID" value="NZ_JAJOMB010000011.1"/>
</dbReference>
<sequence length="203" mass="21431">MAVIGWVNGFRRSRPDRGVSLPERADPGTSVGSAVRPGAQSGAEPIDGTGPPLAALASFQRITEQLDAKVSTLLTVHLSVIALLAGGYSAVLRPRPVGLVPVRVWIASAVVLLGVSMTSYALLSAFRPIVAAYAEFNHWGCGAGGRVRPLGRPTAQTLTDEAWLAAEAVGRIAAVKNRRVQRAVSWLLVTVLAGLVWWLLLPV</sequence>
<name>A0A9X1NFN8_9ACTN</name>
<feature type="transmembrane region" description="Helical" evidence="9">
    <location>
        <begin position="183"/>
        <end position="201"/>
    </location>
</feature>